<reference evidence="1 2" key="1">
    <citation type="submission" date="2018-02" db="EMBL/GenBank/DDBJ databases">
        <title>The draft genome of Phyllobacterium sp. 1N-3.</title>
        <authorList>
            <person name="Liu L."/>
            <person name="Li L."/>
            <person name="Zhang X."/>
            <person name="Wang T."/>
            <person name="Liang L."/>
        </authorList>
    </citation>
    <scope>NUCLEOTIDE SEQUENCE [LARGE SCALE GENOMIC DNA]</scope>
    <source>
        <strain evidence="1 2">1N-3</strain>
    </source>
</reference>
<protein>
    <submittedName>
        <fullName evidence="1">Phage tail protein</fullName>
    </submittedName>
</protein>
<dbReference type="RefSeq" id="WP_105740102.1">
    <property type="nucleotide sequence ID" value="NZ_PVBR01000001.1"/>
</dbReference>
<evidence type="ECO:0000313" key="1">
    <source>
        <dbReference type="EMBL" id="PRD45804.1"/>
    </source>
</evidence>
<evidence type="ECO:0000313" key="2">
    <source>
        <dbReference type="Proteomes" id="UP000239434"/>
    </source>
</evidence>
<accession>A0A2S9IZ74</accession>
<organism evidence="1 2">
    <name type="scientific">Phyllobacterium phragmitis</name>
    <dbReference type="NCBI Taxonomy" id="2670329"/>
    <lineage>
        <taxon>Bacteria</taxon>
        <taxon>Pseudomonadati</taxon>
        <taxon>Pseudomonadota</taxon>
        <taxon>Alphaproteobacteria</taxon>
        <taxon>Hyphomicrobiales</taxon>
        <taxon>Phyllobacteriaceae</taxon>
        <taxon>Phyllobacterium</taxon>
    </lineage>
</organism>
<proteinExistence type="predicted"/>
<gene>
    <name evidence="1" type="ORF">C5748_01235</name>
</gene>
<keyword evidence="2" id="KW-1185">Reference proteome</keyword>
<dbReference type="Proteomes" id="UP000239434">
    <property type="component" value="Unassembled WGS sequence"/>
</dbReference>
<dbReference type="EMBL" id="PVBR01000001">
    <property type="protein sequence ID" value="PRD45804.1"/>
    <property type="molecule type" value="Genomic_DNA"/>
</dbReference>
<sequence>MAENENVTVAIEADTSAFDKALDDLQKKSGQFGTSLTAALKGAAISGRGLDDVLRGLATNLAGLALETGLKPLQGLMSSLFSGLLGGVGGVTPFAKGGVVSSPTYFGMAGGSLGLSGEAGAEAILPLARGADGRLGVATGTSGKSMQVVFNVSTPDAASFRKSEAQLSGMLARTARRGARSL</sequence>
<dbReference type="AlphaFoldDB" id="A0A2S9IZ74"/>
<name>A0A2S9IZ74_9HYPH</name>
<comment type="caution">
    <text evidence="1">The sequence shown here is derived from an EMBL/GenBank/DDBJ whole genome shotgun (WGS) entry which is preliminary data.</text>
</comment>